<dbReference type="PROSITE" id="PS00062">
    <property type="entry name" value="ALDOKETO_REDUCTASE_2"/>
    <property type="match status" value="1"/>
</dbReference>
<dbReference type="InterPro" id="IPR020471">
    <property type="entry name" value="AKR"/>
</dbReference>
<organism evidence="1 2">
    <name type="scientific">Kingdonia uniflora</name>
    <dbReference type="NCBI Taxonomy" id="39325"/>
    <lineage>
        <taxon>Eukaryota</taxon>
        <taxon>Viridiplantae</taxon>
        <taxon>Streptophyta</taxon>
        <taxon>Embryophyta</taxon>
        <taxon>Tracheophyta</taxon>
        <taxon>Spermatophyta</taxon>
        <taxon>Magnoliopsida</taxon>
        <taxon>Ranunculales</taxon>
        <taxon>Circaeasteraceae</taxon>
        <taxon>Kingdonia</taxon>
    </lineage>
</organism>
<evidence type="ECO:0000313" key="2">
    <source>
        <dbReference type="Proteomes" id="UP000541444"/>
    </source>
</evidence>
<evidence type="ECO:0008006" key="3">
    <source>
        <dbReference type="Google" id="ProtNLM"/>
    </source>
</evidence>
<dbReference type="PANTHER" id="PTHR11732">
    <property type="entry name" value="ALDO/KETO REDUCTASE"/>
    <property type="match status" value="1"/>
</dbReference>
<dbReference type="InterPro" id="IPR018170">
    <property type="entry name" value="Aldo/ket_reductase_CS"/>
</dbReference>
<dbReference type="GO" id="GO:0016491">
    <property type="term" value="F:oxidoreductase activity"/>
    <property type="evidence" value="ECO:0007669"/>
    <property type="project" value="InterPro"/>
</dbReference>
<protein>
    <recommendedName>
        <fullName evidence="3">NADP-dependent oxidoreductase domain-containing protein</fullName>
    </recommendedName>
</protein>
<dbReference type="EMBL" id="JACGCM010000589">
    <property type="protein sequence ID" value="KAF6170414.1"/>
    <property type="molecule type" value="Genomic_DNA"/>
</dbReference>
<dbReference type="AlphaFoldDB" id="A0A7J7NTW2"/>
<reference evidence="1 2" key="1">
    <citation type="journal article" date="2020" name="IScience">
        <title>Genome Sequencing of the Endangered Kingdonia uniflora (Circaeasteraceae, Ranunculales) Reveals Potential Mechanisms of Evolutionary Specialization.</title>
        <authorList>
            <person name="Sun Y."/>
            <person name="Deng T."/>
            <person name="Zhang A."/>
            <person name="Moore M.J."/>
            <person name="Landis J.B."/>
            <person name="Lin N."/>
            <person name="Zhang H."/>
            <person name="Zhang X."/>
            <person name="Huang J."/>
            <person name="Zhang X."/>
            <person name="Sun H."/>
            <person name="Wang H."/>
        </authorList>
    </citation>
    <scope>NUCLEOTIDE SEQUENCE [LARGE SCALE GENOMIC DNA]</scope>
    <source>
        <strain evidence="1">TB1705</strain>
        <tissue evidence="1">Leaf</tissue>
    </source>
</reference>
<dbReference type="Pfam" id="PF06045">
    <property type="entry name" value="Rhamnogal_lyase"/>
    <property type="match status" value="1"/>
</dbReference>
<dbReference type="InterPro" id="IPR036812">
    <property type="entry name" value="NAD(P)_OxRdtase_dom_sf"/>
</dbReference>
<evidence type="ECO:0000313" key="1">
    <source>
        <dbReference type="EMBL" id="KAF6170414.1"/>
    </source>
</evidence>
<dbReference type="SUPFAM" id="SSF51430">
    <property type="entry name" value="NAD(P)-linked oxidoreductase"/>
    <property type="match status" value="1"/>
</dbReference>
<dbReference type="Gene3D" id="3.20.20.100">
    <property type="entry name" value="NADP-dependent oxidoreductase domain"/>
    <property type="match status" value="1"/>
</dbReference>
<proteinExistence type="predicted"/>
<dbReference type="OrthoDB" id="2130367at2759"/>
<gene>
    <name evidence="1" type="ORF">GIB67_014344</name>
</gene>
<sequence length="204" mass="22865">MFEGKLIRKLSGVSHSSSSKSDYAVQLQIQDQYVLQLPFIRIVILDNGLLQVTFVKPGEVVSVIKYNGIENLLDGHEKEDRRGYWDLEWSRIGQCGRYNHVVGTEFKQMRLKPTWKVMEALVESGFVRAIGVSNFSVRQIKELLQFANIVPAVNQVELHPFWPQCRMGSIQCLCGRIGSSAADVTLIIHTSSAMPEVATSPASD</sequence>
<name>A0A7J7NTW2_9MAGN</name>
<accession>A0A7J7NTW2</accession>
<dbReference type="Proteomes" id="UP000541444">
    <property type="component" value="Unassembled WGS sequence"/>
</dbReference>
<dbReference type="InterPro" id="IPR010325">
    <property type="entry name" value="Rhamnogal_lyase"/>
</dbReference>
<comment type="caution">
    <text evidence="1">The sequence shown here is derived from an EMBL/GenBank/DDBJ whole genome shotgun (WGS) entry which is preliminary data.</text>
</comment>
<keyword evidence="2" id="KW-1185">Reference proteome</keyword>